<dbReference type="SUPFAM" id="SSF55073">
    <property type="entry name" value="Nucleotide cyclase"/>
    <property type="match status" value="1"/>
</dbReference>
<dbReference type="InterPro" id="IPR003660">
    <property type="entry name" value="HAMP_dom"/>
</dbReference>
<feature type="domain" description="EAL" evidence="4">
    <location>
        <begin position="303"/>
        <end position="557"/>
    </location>
</feature>
<dbReference type="PROSITE" id="PS50885">
    <property type="entry name" value="HAMP"/>
    <property type="match status" value="1"/>
</dbReference>
<organism evidence="7 8">
    <name type="scientific">Granulosicoccus antarcticus IMCC3135</name>
    <dbReference type="NCBI Taxonomy" id="1192854"/>
    <lineage>
        <taxon>Bacteria</taxon>
        <taxon>Pseudomonadati</taxon>
        <taxon>Pseudomonadota</taxon>
        <taxon>Gammaproteobacteria</taxon>
        <taxon>Chromatiales</taxon>
        <taxon>Granulosicoccaceae</taxon>
        <taxon>Granulosicoccus</taxon>
    </lineage>
</organism>
<dbReference type="PANTHER" id="PTHR44757">
    <property type="entry name" value="DIGUANYLATE CYCLASE DGCP"/>
    <property type="match status" value="1"/>
</dbReference>
<protein>
    <recommendedName>
        <fullName evidence="1">cyclic-guanylate-specific phosphodiesterase</fullName>
        <ecNumber evidence="1">3.1.4.52</ecNumber>
    </recommendedName>
</protein>
<evidence type="ECO:0000259" key="4">
    <source>
        <dbReference type="PROSITE" id="PS50883"/>
    </source>
</evidence>
<feature type="transmembrane region" description="Helical" evidence="3">
    <location>
        <begin position="27"/>
        <end position="50"/>
    </location>
</feature>
<dbReference type="Gene3D" id="3.20.20.450">
    <property type="entry name" value="EAL domain"/>
    <property type="match status" value="1"/>
</dbReference>
<feature type="domain" description="HAMP" evidence="5">
    <location>
        <begin position="50"/>
        <end position="104"/>
    </location>
</feature>
<dbReference type="GO" id="GO:0016020">
    <property type="term" value="C:membrane"/>
    <property type="evidence" value="ECO:0007669"/>
    <property type="project" value="InterPro"/>
</dbReference>
<dbReference type="Pfam" id="PF00990">
    <property type="entry name" value="GGDEF"/>
    <property type="match status" value="2"/>
</dbReference>
<reference evidence="7 8" key="1">
    <citation type="submission" date="2016-12" db="EMBL/GenBank/DDBJ databases">
        <authorList>
            <person name="Song W.-J."/>
            <person name="Kurnit D.M."/>
        </authorList>
    </citation>
    <scope>NUCLEOTIDE SEQUENCE [LARGE SCALE GENOMIC DNA]</scope>
    <source>
        <strain evidence="7 8">IMCC3135</strain>
    </source>
</reference>
<keyword evidence="8" id="KW-1185">Reference proteome</keyword>
<evidence type="ECO:0000256" key="1">
    <source>
        <dbReference type="ARBA" id="ARBA00012282"/>
    </source>
</evidence>
<dbReference type="Gene3D" id="6.10.340.10">
    <property type="match status" value="1"/>
</dbReference>
<dbReference type="RefSeq" id="WP_169727479.1">
    <property type="nucleotide sequence ID" value="NZ_CP018632.1"/>
</dbReference>
<dbReference type="KEGG" id="gai:IMCC3135_17475"/>
<evidence type="ECO:0000256" key="3">
    <source>
        <dbReference type="SAM" id="Phobius"/>
    </source>
</evidence>
<dbReference type="PROSITE" id="PS50887">
    <property type="entry name" value="GGDEF"/>
    <property type="match status" value="1"/>
</dbReference>
<dbReference type="GO" id="GO:0007165">
    <property type="term" value="P:signal transduction"/>
    <property type="evidence" value="ECO:0007669"/>
    <property type="project" value="InterPro"/>
</dbReference>
<evidence type="ECO:0000313" key="8">
    <source>
        <dbReference type="Proteomes" id="UP000250079"/>
    </source>
</evidence>
<dbReference type="Proteomes" id="UP000250079">
    <property type="component" value="Chromosome"/>
</dbReference>
<dbReference type="SUPFAM" id="SSF141868">
    <property type="entry name" value="EAL domain-like"/>
    <property type="match status" value="1"/>
</dbReference>
<dbReference type="Gene3D" id="3.30.70.270">
    <property type="match status" value="1"/>
</dbReference>
<sequence>MIDDISLVALLPDSAVRLSIVDFVNRLTIISAVSTFMGIATFFTLLRPLVLRPLIRLRQLAMEIGVKSQQDISHAYVDIKRQDEIGDLSRAFKDTSERLQVSMDELQVSHAQIETLAYRDALTGLANRRLFNQVAEERIIRASELGQELCVLFLDLDDFKMINDTQGHKAGDRLLETVSKRLLACLEVTVPEPGCIQGSGRSCNTIARMGGDEFIALLSHSENGNEGEQAASKILQAMAQPIALNGHEFVVSTSIGIALYPTHADNVDDLVKCADAAMYEAKRLNKNNYRTYGSSIQQTLEDRMKLELSLRQAMSKNELSLFFQPQYAVEDMELVGAEVLLRWNHPERGMVPPDVFIPIAEERGLIGEIGTWVLDEACRQWKEWQTSGIALDQIAVNVSARQFAHGNIPQIVDELLQRYDMPASALELELTESCLIEAPQEMFNTLSELRARGIAIAMDDFGTGYSSLSTIATMPVDTLKIDRSFITNLTIGSPNEKIVTAILMLANSLEMQVVAEGVEQKGELDFLRSKQCHIAQGYYMARPLCVQGMTALLRERAETRYKRSA</sequence>
<keyword evidence="3" id="KW-0812">Transmembrane</keyword>
<keyword evidence="3" id="KW-1133">Transmembrane helix</keyword>
<dbReference type="SMART" id="SM00052">
    <property type="entry name" value="EAL"/>
    <property type="match status" value="1"/>
</dbReference>
<dbReference type="InterPro" id="IPR035919">
    <property type="entry name" value="EAL_sf"/>
</dbReference>
<dbReference type="PANTHER" id="PTHR44757:SF2">
    <property type="entry name" value="BIOFILM ARCHITECTURE MAINTENANCE PROTEIN MBAA"/>
    <property type="match status" value="1"/>
</dbReference>
<evidence type="ECO:0000259" key="6">
    <source>
        <dbReference type="PROSITE" id="PS50887"/>
    </source>
</evidence>
<dbReference type="InterPro" id="IPR029787">
    <property type="entry name" value="Nucleotide_cyclase"/>
</dbReference>
<evidence type="ECO:0000256" key="2">
    <source>
        <dbReference type="ARBA" id="ARBA00022636"/>
    </source>
</evidence>
<dbReference type="InterPro" id="IPR001633">
    <property type="entry name" value="EAL_dom"/>
</dbReference>
<dbReference type="NCBIfam" id="TIGR00254">
    <property type="entry name" value="GGDEF"/>
    <property type="match status" value="1"/>
</dbReference>
<dbReference type="AlphaFoldDB" id="A0A2Z2NQ37"/>
<dbReference type="CDD" id="cd06225">
    <property type="entry name" value="HAMP"/>
    <property type="match status" value="1"/>
</dbReference>
<dbReference type="SMART" id="SM00267">
    <property type="entry name" value="GGDEF"/>
    <property type="match status" value="1"/>
</dbReference>
<dbReference type="EC" id="3.1.4.52" evidence="1"/>
<keyword evidence="2" id="KW-0973">c-di-GMP</keyword>
<proteinExistence type="predicted"/>
<gene>
    <name evidence="7" type="ORF">IMCC3135_17475</name>
</gene>
<dbReference type="FunFam" id="3.20.20.450:FF:000001">
    <property type="entry name" value="Cyclic di-GMP phosphodiesterase yahA"/>
    <property type="match status" value="1"/>
</dbReference>
<name>A0A2Z2NQ37_9GAMM</name>
<dbReference type="InterPro" id="IPR052155">
    <property type="entry name" value="Biofilm_reg_signaling"/>
</dbReference>
<dbReference type="CDD" id="cd01949">
    <property type="entry name" value="GGDEF"/>
    <property type="match status" value="1"/>
</dbReference>
<evidence type="ECO:0000313" key="7">
    <source>
        <dbReference type="EMBL" id="ASJ73576.1"/>
    </source>
</evidence>
<dbReference type="EMBL" id="CP018632">
    <property type="protein sequence ID" value="ASJ73576.1"/>
    <property type="molecule type" value="Genomic_DNA"/>
</dbReference>
<keyword evidence="3" id="KW-0472">Membrane</keyword>
<dbReference type="GO" id="GO:0071111">
    <property type="term" value="F:cyclic-guanylate-specific phosphodiesterase activity"/>
    <property type="evidence" value="ECO:0007669"/>
    <property type="project" value="UniProtKB-EC"/>
</dbReference>
<evidence type="ECO:0000259" key="5">
    <source>
        <dbReference type="PROSITE" id="PS50885"/>
    </source>
</evidence>
<dbReference type="Pfam" id="PF00563">
    <property type="entry name" value="EAL"/>
    <property type="match status" value="1"/>
</dbReference>
<dbReference type="PROSITE" id="PS50883">
    <property type="entry name" value="EAL"/>
    <property type="match status" value="1"/>
</dbReference>
<dbReference type="InterPro" id="IPR043128">
    <property type="entry name" value="Rev_trsase/Diguanyl_cyclase"/>
</dbReference>
<dbReference type="InterPro" id="IPR000160">
    <property type="entry name" value="GGDEF_dom"/>
</dbReference>
<feature type="domain" description="GGDEF" evidence="6">
    <location>
        <begin position="147"/>
        <end position="294"/>
    </location>
</feature>
<dbReference type="SMART" id="SM00304">
    <property type="entry name" value="HAMP"/>
    <property type="match status" value="1"/>
</dbReference>
<dbReference type="CDD" id="cd01948">
    <property type="entry name" value="EAL"/>
    <property type="match status" value="1"/>
</dbReference>
<dbReference type="Pfam" id="PF00672">
    <property type="entry name" value="HAMP"/>
    <property type="match status" value="1"/>
</dbReference>
<accession>A0A2Z2NQ37</accession>